<dbReference type="RefSeq" id="WP_304216482.1">
    <property type="nucleotide sequence ID" value="NZ_JBHUEK010000010.1"/>
</dbReference>
<dbReference type="Proteomes" id="UP001597227">
    <property type="component" value="Unassembled WGS sequence"/>
</dbReference>
<dbReference type="Pfam" id="PF07454">
    <property type="entry name" value="SpoIIP"/>
    <property type="match status" value="1"/>
</dbReference>
<dbReference type="NCBIfam" id="TIGR02867">
    <property type="entry name" value="spore_II_P"/>
    <property type="match status" value="1"/>
</dbReference>
<dbReference type="InterPro" id="IPR010897">
    <property type="entry name" value="Spore_II_P"/>
</dbReference>
<accession>A0ABW4MQ87</accession>
<organism evidence="1 2">
    <name type="scientific">Fredinandcohnia salidurans</name>
    <dbReference type="NCBI Taxonomy" id="2595041"/>
    <lineage>
        <taxon>Bacteria</taxon>
        <taxon>Bacillati</taxon>
        <taxon>Bacillota</taxon>
        <taxon>Bacilli</taxon>
        <taxon>Bacillales</taxon>
        <taxon>Bacillaceae</taxon>
        <taxon>Fredinandcohnia</taxon>
    </lineage>
</organism>
<evidence type="ECO:0000313" key="2">
    <source>
        <dbReference type="Proteomes" id="UP001597227"/>
    </source>
</evidence>
<protein>
    <submittedName>
        <fullName evidence="1">Stage II sporulation protein P</fullName>
    </submittedName>
</protein>
<comment type="caution">
    <text evidence="1">The sequence shown here is derived from an EMBL/GenBank/DDBJ whole genome shotgun (WGS) entry which is preliminary data.</text>
</comment>
<gene>
    <name evidence="1" type="primary">spoIIP</name>
    <name evidence="1" type="ORF">ACFSFW_07710</name>
</gene>
<reference evidence="2" key="1">
    <citation type="journal article" date="2019" name="Int. J. Syst. Evol. Microbiol.">
        <title>The Global Catalogue of Microorganisms (GCM) 10K type strain sequencing project: providing services to taxonomists for standard genome sequencing and annotation.</title>
        <authorList>
            <consortium name="The Broad Institute Genomics Platform"/>
            <consortium name="The Broad Institute Genome Sequencing Center for Infectious Disease"/>
            <person name="Wu L."/>
            <person name="Ma J."/>
        </authorList>
    </citation>
    <scope>NUCLEOTIDE SEQUENCE [LARGE SCALE GENOMIC DNA]</scope>
    <source>
        <strain evidence="2">CCUG 15531</strain>
    </source>
</reference>
<name>A0ABW4MQ87_9BACI</name>
<dbReference type="EMBL" id="JBHUEK010000010">
    <property type="protein sequence ID" value="MFD1778550.1"/>
    <property type="molecule type" value="Genomic_DNA"/>
</dbReference>
<evidence type="ECO:0000313" key="1">
    <source>
        <dbReference type="EMBL" id="MFD1778550.1"/>
    </source>
</evidence>
<sequence>MENSGYGQMLISRIALLFILTVLICFAAASSISSIKKDWINFREIDVNIRTFPTEFFVKLLESENVYFGQSLSVEQESFTKILVESTFQFNYGDLRSFFGHELPGLSLYHTEILVSGEGTDFTNLPYESAPPLDVLLQEREMAQKELEEFSKEDPKTPPVNLATDKKVLIYHSHSYESYLPLLGLTNDPDMNKAVDSKTNITVVGELLGKELDKYGIGAVVDKTNIGQELKKKGWNTTKSYAVSREIVQSAMASDSDIDFLIDIHRDSVRKDVTTVTINNKPYARVFFVVGKASRHFERSLALAESLDKSIEAQFPGISRGVVGKGLDQGNGVYNQDLAENSILIEVGGVDNDMKEIKNTVEALAKVISEQIIDAEKVNATNE</sequence>
<dbReference type="SUPFAM" id="SSF53187">
    <property type="entry name" value="Zn-dependent exopeptidases"/>
    <property type="match status" value="1"/>
</dbReference>
<keyword evidence="2" id="KW-1185">Reference proteome</keyword>
<proteinExistence type="predicted"/>
<dbReference type="Gene3D" id="3.40.630.40">
    <property type="entry name" value="Zn-dependent exopeptidases"/>
    <property type="match status" value="1"/>
</dbReference>